<reference evidence="2 3" key="1">
    <citation type="journal article" date="2011" name="Proc. Natl. Acad. Sci. U.S.A.">
        <title>Evolutionary erosion of yeast sex chromosomes by mating-type switching accidents.</title>
        <authorList>
            <person name="Gordon J.L."/>
            <person name="Armisen D."/>
            <person name="Proux-Wera E."/>
            <person name="Oheigeartaigh S.S."/>
            <person name="Byrne K.P."/>
            <person name="Wolfe K.H."/>
        </authorList>
    </citation>
    <scope>NUCLEOTIDE SEQUENCE [LARGE SCALE GENOMIC DNA]</scope>
    <source>
        <strain evidence="3">ATCC 24235 / CBS 4417 / NBRC 1672 / NRRL Y-8282 / UCD 70-5</strain>
    </source>
</reference>
<gene>
    <name evidence="2" type="primary">TPHA0A03475</name>
    <name evidence="2" type="ordered locus">TPHA_0A03475</name>
</gene>
<protein>
    <submittedName>
        <fullName evidence="2">Uncharacterized protein</fullName>
    </submittedName>
</protein>
<proteinExistence type="predicted"/>
<dbReference type="EMBL" id="HE612856">
    <property type="protein sequence ID" value="CCE61424.1"/>
    <property type="molecule type" value="Genomic_DNA"/>
</dbReference>
<organism evidence="2 3">
    <name type="scientific">Tetrapisispora phaffii (strain ATCC 24235 / CBS 4417 / NBRC 1672 / NRRL Y-8282 / UCD 70-5)</name>
    <name type="common">Yeast</name>
    <name type="synonym">Fabospora phaffii</name>
    <dbReference type="NCBI Taxonomy" id="1071381"/>
    <lineage>
        <taxon>Eukaryota</taxon>
        <taxon>Fungi</taxon>
        <taxon>Dikarya</taxon>
        <taxon>Ascomycota</taxon>
        <taxon>Saccharomycotina</taxon>
        <taxon>Saccharomycetes</taxon>
        <taxon>Saccharomycetales</taxon>
        <taxon>Saccharomycetaceae</taxon>
        <taxon>Tetrapisispora</taxon>
    </lineage>
</organism>
<dbReference type="KEGG" id="tpf:TPHA_0A03475"/>
<name>G8BNE6_TETPH</name>
<dbReference type="OMA" id="HIGRHIN"/>
<dbReference type="Proteomes" id="UP000005666">
    <property type="component" value="Chromosome 1"/>
</dbReference>
<feature type="coiled-coil region" evidence="1">
    <location>
        <begin position="313"/>
        <end position="340"/>
    </location>
</feature>
<dbReference type="AlphaFoldDB" id="G8BNE6"/>
<evidence type="ECO:0000313" key="2">
    <source>
        <dbReference type="EMBL" id="CCE61424.1"/>
    </source>
</evidence>
<sequence length="371" mass="42341">MTINNNRYIDDQLSRLNDAADIQVDYLCRQKRDVIPYAEYEMELTKLFEETNRISTILENRHILVSQELERLQLTIDSRTQQINTIGEGQAFSKPSNPFNNIAPGTQTDLKTDMKNNTKTESEFKNSQIKYKFKCWMKKGKKKILLILKVNKMTYTTDCDAQKITNFDLKANETSDNHIMDKSPTLDKNALLTDSKSDNTNLKIENTENEQTEIFTKSLPNNTINSSNIKDRLSIQSGAESINSDQDIQTSLPSVSNYKVLTPLVQISSANNVLGFDDRSSIGTSSINTPLFFKGQPKRTTTERDSLISDSKLSLLESAKNQLKSKLQNANSSFERWKNSKSNYKLADTECIKTGNSTKLCHWNMNKRRKK</sequence>
<dbReference type="GeneID" id="11532727"/>
<accession>G8BNE6</accession>
<evidence type="ECO:0000313" key="3">
    <source>
        <dbReference type="Proteomes" id="UP000005666"/>
    </source>
</evidence>
<dbReference type="HOGENOM" id="CLU_799733_0_0_1"/>
<evidence type="ECO:0000256" key="1">
    <source>
        <dbReference type="SAM" id="Coils"/>
    </source>
</evidence>
<dbReference type="RefSeq" id="XP_003683858.1">
    <property type="nucleotide sequence ID" value="XM_003683810.1"/>
</dbReference>
<keyword evidence="1" id="KW-0175">Coiled coil</keyword>
<keyword evidence="3" id="KW-1185">Reference proteome</keyword>